<evidence type="ECO:0000313" key="3">
    <source>
        <dbReference type="Proteomes" id="UP001175211"/>
    </source>
</evidence>
<organism evidence="2 3">
    <name type="scientific">Armillaria tabescens</name>
    <name type="common">Ringless honey mushroom</name>
    <name type="synonym">Agaricus tabescens</name>
    <dbReference type="NCBI Taxonomy" id="1929756"/>
    <lineage>
        <taxon>Eukaryota</taxon>
        <taxon>Fungi</taxon>
        <taxon>Dikarya</taxon>
        <taxon>Basidiomycota</taxon>
        <taxon>Agaricomycotina</taxon>
        <taxon>Agaricomycetes</taxon>
        <taxon>Agaricomycetidae</taxon>
        <taxon>Agaricales</taxon>
        <taxon>Marasmiineae</taxon>
        <taxon>Physalacriaceae</taxon>
        <taxon>Desarmillaria</taxon>
    </lineage>
</organism>
<evidence type="ECO:0000256" key="1">
    <source>
        <dbReference type="SAM" id="Phobius"/>
    </source>
</evidence>
<reference evidence="2" key="1">
    <citation type="submission" date="2023-06" db="EMBL/GenBank/DDBJ databases">
        <authorList>
            <consortium name="Lawrence Berkeley National Laboratory"/>
            <person name="Ahrendt S."/>
            <person name="Sahu N."/>
            <person name="Indic B."/>
            <person name="Wong-Bajracharya J."/>
            <person name="Merenyi Z."/>
            <person name="Ke H.-M."/>
            <person name="Monk M."/>
            <person name="Kocsube S."/>
            <person name="Drula E."/>
            <person name="Lipzen A."/>
            <person name="Balint B."/>
            <person name="Henrissat B."/>
            <person name="Andreopoulos B."/>
            <person name="Martin F.M."/>
            <person name="Harder C.B."/>
            <person name="Rigling D."/>
            <person name="Ford K.L."/>
            <person name="Foster G.D."/>
            <person name="Pangilinan J."/>
            <person name="Papanicolaou A."/>
            <person name="Barry K."/>
            <person name="LaButti K."/>
            <person name="Viragh M."/>
            <person name="Koriabine M."/>
            <person name="Yan M."/>
            <person name="Riley R."/>
            <person name="Champramary S."/>
            <person name="Plett K.L."/>
            <person name="Tsai I.J."/>
            <person name="Slot J."/>
            <person name="Sipos G."/>
            <person name="Plett J."/>
            <person name="Nagy L.G."/>
            <person name="Grigoriev I.V."/>
        </authorList>
    </citation>
    <scope>NUCLEOTIDE SEQUENCE</scope>
    <source>
        <strain evidence="2">CCBAS 213</strain>
    </source>
</reference>
<feature type="transmembrane region" description="Helical" evidence="1">
    <location>
        <begin position="12"/>
        <end position="33"/>
    </location>
</feature>
<feature type="transmembrane region" description="Helical" evidence="1">
    <location>
        <begin position="66"/>
        <end position="87"/>
    </location>
</feature>
<protein>
    <submittedName>
        <fullName evidence="2">Uncharacterized protein</fullName>
    </submittedName>
</protein>
<dbReference type="EMBL" id="JAUEPS010000001">
    <property type="protein sequence ID" value="KAK0470480.1"/>
    <property type="molecule type" value="Genomic_DNA"/>
</dbReference>
<dbReference type="Proteomes" id="UP001175211">
    <property type="component" value="Unassembled WGS sequence"/>
</dbReference>
<keyword evidence="3" id="KW-1185">Reference proteome</keyword>
<accession>A0AA39NRR2</accession>
<comment type="caution">
    <text evidence="2">The sequence shown here is derived from an EMBL/GenBank/DDBJ whole genome shotgun (WGS) entry which is preliminary data.</text>
</comment>
<gene>
    <name evidence="2" type="ORF">EV420DRAFT_117255</name>
</gene>
<name>A0AA39NRR2_ARMTA</name>
<dbReference type="RefSeq" id="XP_060340273.1">
    <property type="nucleotide sequence ID" value="XM_060466201.1"/>
</dbReference>
<keyword evidence="1" id="KW-1133">Transmembrane helix</keyword>
<dbReference type="GeneID" id="85349749"/>
<dbReference type="AlphaFoldDB" id="A0AA39NRR2"/>
<evidence type="ECO:0000313" key="2">
    <source>
        <dbReference type="EMBL" id="KAK0470480.1"/>
    </source>
</evidence>
<proteinExistence type="predicted"/>
<keyword evidence="1" id="KW-0812">Transmembrane</keyword>
<keyword evidence="1" id="KW-0472">Membrane</keyword>
<sequence>MPGIDLADQEGCVGLLSMQVLILVAIHSFLVIFRCGISHVPAFLDFLPVRFIRVKPSADIELRPCFVVFLSSTNVYHPAIVVVTLICRRIVKIRYHIEYIFVI</sequence>